<dbReference type="InterPro" id="IPR020846">
    <property type="entry name" value="MFS_dom"/>
</dbReference>
<protein>
    <submittedName>
        <fullName evidence="9">DHA2 family efflux MFS transporter permease subunit</fullName>
    </submittedName>
</protein>
<feature type="transmembrane region" description="Helical" evidence="7">
    <location>
        <begin position="396"/>
        <end position="422"/>
    </location>
</feature>
<evidence type="ECO:0000256" key="7">
    <source>
        <dbReference type="SAM" id="Phobius"/>
    </source>
</evidence>
<dbReference type="Proteomes" id="UP000611945">
    <property type="component" value="Unassembled WGS sequence"/>
</dbReference>
<evidence type="ECO:0000256" key="2">
    <source>
        <dbReference type="ARBA" id="ARBA00022448"/>
    </source>
</evidence>
<dbReference type="PROSITE" id="PS50850">
    <property type="entry name" value="MFS"/>
    <property type="match status" value="1"/>
</dbReference>
<organism evidence="9 10">
    <name type="scientific">Serpens gallinarum</name>
    <dbReference type="NCBI Taxonomy" id="2763075"/>
    <lineage>
        <taxon>Bacteria</taxon>
        <taxon>Pseudomonadati</taxon>
        <taxon>Pseudomonadota</taxon>
        <taxon>Gammaproteobacteria</taxon>
        <taxon>Pseudomonadales</taxon>
        <taxon>Pseudomonadaceae</taxon>
        <taxon>Pseudomonas</taxon>
    </lineage>
</organism>
<dbReference type="RefSeq" id="WP_251836825.1">
    <property type="nucleotide sequence ID" value="NZ_JACSQG010000006.1"/>
</dbReference>
<evidence type="ECO:0000313" key="9">
    <source>
        <dbReference type="EMBL" id="MBD7978052.1"/>
    </source>
</evidence>
<feature type="transmembrane region" description="Helical" evidence="7">
    <location>
        <begin position="21"/>
        <end position="46"/>
    </location>
</feature>
<feature type="transmembrane region" description="Helical" evidence="7">
    <location>
        <begin position="206"/>
        <end position="224"/>
    </location>
</feature>
<dbReference type="Pfam" id="PF07690">
    <property type="entry name" value="MFS_1"/>
    <property type="match status" value="1"/>
</dbReference>
<dbReference type="InterPro" id="IPR036259">
    <property type="entry name" value="MFS_trans_sf"/>
</dbReference>
<proteinExistence type="predicted"/>
<accession>A0ABR8TQK0</accession>
<dbReference type="InterPro" id="IPR004638">
    <property type="entry name" value="EmrB-like"/>
</dbReference>
<evidence type="ECO:0000256" key="6">
    <source>
        <dbReference type="ARBA" id="ARBA00023136"/>
    </source>
</evidence>
<dbReference type="SUPFAM" id="SSF103473">
    <property type="entry name" value="MFS general substrate transporter"/>
    <property type="match status" value="1"/>
</dbReference>
<dbReference type="Gene3D" id="1.20.1250.20">
    <property type="entry name" value="MFS general substrate transporter like domains"/>
    <property type="match status" value="1"/>
</dbReference>
<feature type="transmembrane region" description="Helical" evidence="7">
    <location>
        <begin position="236"/>
        <end position="254"/>
    </location>
</feature>
<comment type="caution">
    <text evidence="9">The sequence shown here is derived from an EMBL/GenBank/DDBJ whole genome shotgun (WGS) entry which is preliminary data.</text>
</comment>
<evidence type="ECO:0000313" key="10">
    <source>
        <dbReference type="Proteomes" id="UP000611945"/>
    </source>
</evidence>
<feature type="transmembrane region" description="Helical" evidence="7">
    <location>
        <begin position="89"/>
        <end position="105"/>
    </location>
</feature>
<feature type="transmembrane region" description="Helical" evidence="7">
    <location>
        <begin position="145"/>
        <end position="166"/>
    </location>
</feature>
<reference evidence="9 10" key="1">
    <citation type="submission" date="2020-08" db="EMBL/GenBank/DDBJ databases">
        <title>A Genomic Blueprint of the Chicken Gut Microbiome.</title>
        <authorList>
            <person name="Gilroy R."/>
            <person name="Ravi A."/>
            <person name="Getino M."/>
            <person name="Pursley I."/>
            <person name="Horton D.L."/>
            <person name="Alikhan N.-F."/>
            <person name="Baker D."/>
            <person name="Gharbi K."/>
            <person name="Hall N."/>
            <person name="Watson M."/>
            <person name="Adriaenssens E.M."/>
            <person name="Foster-Nyarko E."/>
            <person name="Jarju S."/>
            <person name="Secka A."/>
            <person name="Antonio M."/>
            <person name="Oren A."/>
            <person name="Chaudhuri R."/>
            <person name="La Ragione R.M."/>
            <person name="Hildebrand F."/>
            <person name="Pallen M.J."/>
        </authorList>
    </citation>
    <scope>NUCLEOTIDE SEQUENCE [LARGE SCALE GENOMIC DNA]</scope>
    <source>
        <strain evidence="9 10">Sa2CUA2</strain>
    </source>
</reference>
<feature type="transmembrane region" description="Helical" evidence="7">
    <location>
        <begin position="172"/>
        <end position="194"/>
    </location>
</feature>
<evidence type="ECO:0000256" key="4">
    <source>
        <dbReference type="ARBA" id="ARBA00022692"/>
    </source>
</evidence>
<dbReference type="PANTHER" id="PTHR42718:SF46">
    <property type="entry name" value="BLR6921 PROTEIN"/>
    <property type="match status" value="1"/>
</dbReference>
<evidence type="ECO:0000256" key="5">
    <source>
        <dbReference type="ARBA" id="ARBA00022989"/>
    </source>
</evidence>
<name>A0ABR8TQK0_9PSED</name>
<feature type="transmembrane region" description="Helical" evidence="7">
    <location>
        <begin position="58"/>
        <end position="77"/>
    </location>
</feature>
<keyword evidence="4 7" id="KW-0812">Transmembrane</keyword>
<keyword evidence="2" id="KW-0813">Transport</keyword>
<feature type="transmembrane region" description="Helical" evidence="7">
    <location>
        <begin position="309"/>
        <end position="329"/>
    </location>
</feature>
<keyword evidence="6 7" id="KW-0472">Membrane</keyword>
<dbReference type="PRINTS" id="PR01036">
    <property type="entry name" value="TCRTETB"/>
</dbReference>
<feature type="transmembrane region" description="Helical" evidence="7">
    <location>
        <begin position="362"/>
        <end position="384"/>
    </location>
</feature>
<feature type="transmembrane region" description="Helical" evidence="7">
    <location>
        <begin position="111"/>
        <end position="133"/>
    </location>
</feature>
<keyword evidence="3" id="KW-1003">Cell membrane</keyword>
<dbReference type="PANTHER" id="PTHR42718">
    <property type="entry name" value="MAJOR FACILITATOR SUPERFAMILY MULTIDRUG TRANSPORTER MFSC"/>
    <property type="match status" value="1"/>
</dbReference>
<dbReference type="EMBL" id="JACSQG010000006">
    <property type="protein sequence ID" value="MBD7978052.1"/>
    <property type="molecule type" value="Genomic_DNA"/>
</dbReference>
<feature type="transmembrane region" description="Helical" evidence="7">
    <location>
        <begin position="434"/>
        <end position="456"/>
    </location>
</feature>
<dbReference type="Gene3D" id="1.20.1720.10">
    <property type="entry name" value="Multidrug resistance protein D"/>
    <property type="match status" value="1"/>
</dbReference>
<feature type="transmembrane region" description="Helical" evidence="7">
    <location>
        <begin position="336"/>
        <end position="356"/>
    </location>
</feature>
<feature type="transmembrane region" description="Helical" evidence="7">
    <location>
        <begin position="275"/>
        <end position="297"/>
    </location>
</feature>
<feature type="domain" description="Major facilitator superfamily (MFS) profile" evidence="8">
    <location>
        <begin position="20"/>
        <end position="461"/>
    </location>
</feature>
<dbReference type="InterPro" id="IPR011701">
    <property type="entry name" value="MFS"/>
</dbReference>
<keyword evidence="10" id="KW-1185">Reference proteome</keyword>
<evidence type="ECO:0000256" key="1">
    <source>
        <dbReference type="ARBA" id="ARBA00004651"/>
    </source>
</evidence>
<gene>
    <name evidence="9" type="ORF">H9642_12750</name>
</gene>
<comment type="subcellular location">
    <subcellularLocation>
        <location evidence="1">Cell membrane</location>
        <topology evidence="1">Multi-pass membrane protein</topology>
    </subcellularLocation>
</comment>
<evidence type="ECO:0000259" key="8">
    <source>
        <dbReference type="PROSITE" id="PS50850"/>
    </source>
</evidence>
<dbReference type="NCBIfam" id="TIGR00711">
    <property type="entry name" value="efflux_EmrB"/>
    <property type="match status" value="1"/>
</dbReference>
<evidence type="ECO:0000256" key="3">
    <source>
        <dbReference type="ARBA" id="ARBA00022475"/>
    </source>
</evidence>
<sequence length="463" mass="49540">MAETLDDLCARFGPRYPQWMLVVLMLGTIAMVLSTTTIFVALPAIMDEFAMGRPMVQWLSTGFLASMTSGLLLAAWAQSRLSARRTTQYALWLFIFTTLLAPLATQGWELIALRIVQGFCAGIIQPLATVLIFRVFSSGGRGKALGVYALGVTVAPSLGPSLGGYLVDHFGWLAVFWLPLPLCAVVLLSARLLPSDRQPGVSKLDLWGFVLLNLALFALLLALAEAQRVGWGSSRAYAAGLLGVLAATWFVRRSRTHAQPLLNFTLWRHAAFRSASWVAAVIGMGLYGMIYLIPLFLQTIEGYSAGQAGMLLLPAGLALGAASYLSGWLCDRWQVAWIMAAGLAVCALSSLVFGLLPSTASFFAFCLWASIGRGGLGLLLPALTSGSLSGLPADELASGAGAITFIRQLGGAFGVNLLTYFLEWRSASAGDVLAFQHTFWLSAAIFLLAIVAAWGMRVQSQTS</sequence>
<keyword evidence="5 7" id="KW-1133">Transmembrane helix</keyword>